<dbReference type="AlphaFoldDB" id="A0A932M0S9"/>
<organism evidence="2 3">
    <name type="scientific">Tectimicrobiota bacterium</name>
    <dbReference type="NCBI Taxonomy" id="2528274"/>
    <lineage>
        <taxon>Bacteria</taxon>
        <taxon>Pseudomonadati</taxon>
        <taxon>Nitrospinota/Tectimicrobiota group</taxon>
        <taxon>Candidatus Tectimicrobiota</taxon>
    </lineage>
</organism>
<sequence>MPAKSRQAVFSENVANNLEQVRLFLEPEGKNAFTRLLARFFDDIVSTVCQFPQSGRPLLAHSICSVEAQAMIKQIEALLKKGDGLREFVVEDYLILYLFRANQVIFLAIKHHRQLSFDFSLLWP</sequence>
<keyword evidence="1" id="KW-1277">Toxin-antitoxin system</keyword>
<name>A0A932M0S9_UNCTE</name>
<evidence type="ECO:0000313" key="3">
    <source>
        <dbReference type="Proteomes" id="UP000741360"/>
    </source>
</evidence>
<comment type="caution">
    <text evidence="2">The sequence shown here is derived from an EMBL/GenBank/DDBJ whole genome shotgun (WGS) entry which is preliminary data.</text>
</comment>
<evidence type="ECO:0000313" key="2">
    <source>
        <dbReference type="EMBL" id="MBI3014904.1"/>
    </source>
</evidence>
<gene>
    <name evidence="2" type="ORF">HYY65_07585</name>
</gene>
<accession>A0A932M0S9</accession>
<evidence type="ECO:0000256" key="1">
    <source>
        <dbReference type="ARBA" id="ARBA00022649"/>
    </source>
</evidence>
<reference evidence="2" key="1">
    <citation type="submission" date="2020-07" db="EMBL/GenBank/DDBJ databases">
        <title>Huge and variable diversity of episymbiotic CPR bacteria and DPANN archaea in groundwater ecosystems.</title>
        <authorList>
            <person name="He C.Y."/>
            <person name="Keren R."/>
            <person name="Whittaker M."/>
            <person name="Farag I.F."/>
            <person name="Doudna J."/>
            <person name="Cate J.H.D."/>
            <person name="Banfield J.F."/>
        </authorList>
    </citation>
    <scope>NUCLEOTIDE SEQUENCE</scope>
    <source>
        <strain evidence="2">NC_groundwater_717_Ag_S-0.2um_59_8</strain>
    </source>
</reference>
<dbReference type="EMBL" id="JACPSX010000141">
    <property type="protein sequence ID" value="MBI3014904.1"/>
    <property type="molecule type" value="Genomic_DNA"/>
</dbReference>
<dbReference type="Pfam" id="PF05016">
    <property type="entry name" value="ParE_toxin"/>
    <property type="match status" value="1"/>
</dbReference>
<protein>
    <submittedName>
        <fullName evidence="2">Type II toxin-antitoxin system RelE/ParE family toxin</fullName>
    </submittedName>
</protein>
<proteinExistence type="predicted"/>
<dbReference type="InterPro" id="IPR035093">
    <property type="entry name" value="RelE/ParE_toxin_dom_sf"/>
</dbReference>
<dbReference type="Proteomes" id="UP000741360">
    <property type="component" value="Unassembled WGS sequence"/>
</dbReference>
<dbReference type="Gene3D" id="3.30.2310.20">
    <property type="entry name" value="RelE-like"/>
    <property type="match status" value="1"/>
</dbReference>
<dbReference type="InterPro" id="IPR007712">
    <property type="entry name" value="RelE/ParE_toxin"/>
</dbReference>